<reference evidence="7 8" key="1">
    <citation type="submission" date="2020-10" db="EMBL/GenBank/DDBJ databases">
        <title>Pygocentrus nattereri (red-bellied piranha) genome, fPygNat1, primary haplotype.</title>
        <authorList>
            <person name="Myers G."/>
            <person name="Meyer A."/>
            <person name="Karagic N."/>
            <person name="Pippel M."/>
            <person name="Winkler S."/>
            <person name="Tracey A."/>
            <person name="Wood J."/>
            <person name="Formenti G."/>
            <person name="Howe K."/>
            <person name="Fedrigo O."/>
            <person name="Jarvis E.D."/>
        </authorList>
    </citation>
    <scope>NUCLEOTIDE SEQUENCE [LARGE SCALE GENOMIC DNA]</scope>
</reference>
<keyword evidence="3" id="KW-0677">Repeat</keyword>
<feature type="domain" description="DED" evidence="5">
    <location>
        <begin position="96"/>
        <end position="174"/>
    </location>
</feature>
<dbReference type="InterPro" id="IPR015917">
    <property type="entry name" value="Pept_C14A"/>
</dbReference>
<dbReference type="Pfam" id="PF01335">
    <property type="entry name" value="DED"/>
    <property type="match status" value="1"/>
</dbReference>
<dbReference type="InterPro" id="IPR011029">
    <property type="entry name" value="DEATH-like_dom_sf"/>
</dbReference>
<keyword evidence="8" id="KW-1185">Reference proteome</keyword>
<dbReference type="Pfam" id="PF00656">
    <property type="entry name" value="Peptidase_C14"/>
    <property type="match status" value="1"/>
</dbReference>
<keyword evidence="2" id="KW-0053">Apoptosis</keyword>
<dbReference type="GeneID" id="108442707"/>
<evidence type="ECO:0008006" key="9">
    <source>
        <dbReference type="Google" id="ProtNLM"/>
    </source>
</evidence>
<organism evidence="7 8">
    <name type="scientific">Pygocentrus nattereri</name>
    <name type="common">Red-bellied piranha</name>
    <dbReference type="NCBI Taxonomy" id="42514"/>
    <lineage>
        <taxon>Eukaryota</taxon>
        <taxon>Metazoa</taxon>
        <taxon>Chordata</taxon>
        <taxon>Craniata</taxon>
        <taxon>Vertebrata</taxon>
        <taxon>Euteleostomi</taxon>
        <taxon>Actinopterygii</taxon>
        <taxon>Neopterygii</taxon>
        <taxon>Teleostei</taxon>
        <taxon>Ostariophysi</taxon>
        <taxon>Characiformes</taxon>
        <taxon>Characoidei</taxon>
        <taxon>Pygocentrus</taxon>
    </lineage>
</organism>
<evidence type="ECO:0000313" key="7">
    <source>
        <dbReference type="Ensembl" id="ENSPNAP00000023081.1"/>
    </source>
</evidence>
<name>A0A3B4DIY3_PYGNA</name>
<dbReference type="GO" id="GO:0004197">
    <property type="term" value="F:cysteine-type endopeptidase activity"/>
    <property type="evidence" value="ECO:0007669"/>
    <property type="project" value="InterPro"/>
</dbReference>
<dbReference type="OrthoDB" id="8816507at2759"/>
<reference evidence="7" key="3">
    <citation type="submission" date="2025-09" db="UniProtKB">
        <authorList>
            <consortium name="Ensembl"/>
        </authorList>
    </citation>
    <scope>IDENTIFICATION</scope>
</reference>
<evidence type="ECO:0000259" key="6">
    <source>
        <dbReference type="PROSITE" id="PS50208"/>
    </source>
</evidence>
<accession>A0A3B4DIY3</accession>
<reference evidence="7" key="2">
    <citation type="submission" date="2025-08" db="UniProtKB">
        <authorList>
            <consortium name="Ensembl"/>
        </authorList>
    </citation>
    <scope>IDENTIFICATION</scope>
</reference>
<evidence type="ECO:0000313" key="8">
    <source>
        <dbReference type="Proteomes" id="UP001501920"/>
    </source>
</evidence>
<dbReference type="AlphaFoldDB" id="A0A3B4DIY3"/>
<evidence type="ECO:0000259" key="5">
    <source>
        <dbReference type="PROSITE" id="PS50168"/>
    </source>
</evidence>
<dbReference type="FunFam" id="1.10.533.10:FF:000016">
    <property type="entry name" value="CASP8 and FADD-like apoptosis regulator"/>
    <property type="match status" value="1"/>
</dbReference>
<evidence type="ECO:0000256" key="3">
    <source>
        <dbReference type="ARBA" id="ARBA00022737"/>
    </source>
</evidence>
<dbReference type="PANTHER" id="PTHR48169">
    <property type="entry name" value="DED DOMAIN-CONTAINING PROTEIN"/>
    <property type="match status" value="1"/>
</dbReference>
<dbReference type="PROSITE" id="PS50208">
    <property type="entry name" value="CASPASE_P20"/>
    <property type="match status" value="1"/>
</dbReference>
<feature type="region of interest" description="Disordered" evidence="4">
    <location>
        <begin position="174"/>
        <end position="237"/>
    </location>
</feature>
<dbReference type="Ensembl" id="ENSPNAT00000013590.2">
    <property type="protein sequence ID" value="ENSPNAP00000023081.1"/>
    <property type="gene ID" value="ENSPNAG00000000336.2"/>
</dbReference>
<dbReference type="GO" id="GO:0006915">
    <property type="term" value="P:apoptotic process"/>
    <property type="evidence" value="ECO:0007669"/>
    <property type="project" value="UniProtKB-KW"/>
</dbReference>
<dbReference type="SMART" id="SM00115">
    <property type="entry name" value="CASc"/>
    <property type="match status" value="1"/>
</dbReference>
<dbReference type="Gene3D" id="3.40.50.1460">
    <property type="match status" value="2"/>
</dbReference>
<feature type="domain" description="Caspase family p20" evidence="6">
    <location>
        <begin position="269"/>
        <end position="360"/>
    </location>
</feature>
<dbReference type="SUPFAM" id="SSF52129">
    <property type="entry name" value="Caspase-like"/>
    <property type="match status" value="1"/>
</dbReference>
<protein>
    <recommendedName>
        <fullName evidence="9">CASP8 and FADD-like apoptosis regulator</fullName>
    </recommendedName>
</protein>
<dbReference type="STRING" id="42514.ENSPNAP00000023081"/>
<dbReference type="Proteomes" id="UP001501920">
    <property type="component" value="Chromosome 6"/>
</dbReference>
<dbReference type="GO" id="GO:0005737">
    <property type="term" value="C:cytoplasm"/>
    <property type="evidence" value="ECO:0007669"/>
    <property type="project" value="UniProtKB-ARBA"/>
</dbReference>
<comment type="similarity">
    <text evidence="1">Belongs to the peptidase C14A family.</text>
</comment>
<proteinExistence type="inferred from homology"/>
<dbReference type="SUPFAM" id="SSF47986">
    <property type="entry name" value="DEATH domain"/>
    <property type="match status" value="1"/>
</dbReference>
<dbReference type="GO" id="GO:0042981">
    <property type="term" value="P:regulation of apoptotic process"/>
    <property type="evidence" value="ECO:0007669"/>
    <property type="project" value="InterPro"/>
</dbReference>
<dbReference type="Gene3D" id="1.10.533.10">
    <property type="entry name" value="Death Domain, Fas"/>
    <property type="match status" value="2"/>
</dbReference>
<dbReference type="RefSeq" id="XP_017578368.1">
    <property type="nucleotide sequence ID" value="XM_017722879.2"/>
</dbReference>
<evidence type="ECO:0000256" key="1">
    <source>
        <dbReference type="ARBA" id="ARBA00010134"/>
    </source>
</evidence>
<dbReference type="GO" id="GO:0006508">
    <property type="term" value="P:proteolysis"/>
    <property type="evidence" value="ECO:0007669"/>
    <property type="project" value="InterPro"/>
</dbReference>
<dbReference type="InterPro" id="IPR001875">
    <property type="entry name" value="DED_dom"/>
</dbReference>
<sequence>MSVSTQPSHIINRIVEELSPEECKRLSYLCGALDADRCAANVREMLQSLMGQVETDYLFLVELMLRMRRYDLLKCVLGTSKAEAEGLLKNGRSLSDYRVLMAELSEDVGSRDLESLVFLLRGILPKEKVEKFECFLDVVVELERLDQISSSRMDVMEQYLRDIHRVDLAKKLSQYQSRAERPEQRPTPVKAIDGRRPCTAASPNALTGIPPTSHRTSQVLSRPCERPAALQRPPNSRHWERREDVYRMQSDPRGVCVIIDCVGTEGAFLAQVFEGLHFHVSLHSLLSAQDMLSALKNISKQREHYAADAFVCCIISRSCSSDLLGTDSRGPGLSMDHVRQLFTPNFCPGLAGKPKLFFIQGYEVSAPQWYGGCADFWAYGAGELETDGPKPVPYRPEVVPADADVFWSHCWTDEQQLEMVNHRSTYLQSLRDAFQEGQRRRISLMDVHVEVNRAVYDHNHRDPRSSYHISLRHTLRKSIYLS</sequence>
<dbReference type="PROSITE" id="PS50168">
    <property type="entry name" value="DED"/>
    <property type="match status" value="2"/>
</dbReference>
<evidence type="ECO:0000256" key="2">
    <source>
        <dbReference type="ARBA" id="ARBA00022703"/>
    </source>
</evidence>
<evidence type="ECO:0000256" key="4">
    <source>
        <dbReference type="SAM" id="MobiDB-lite"/>
    </source>
</evidence>
<dbReference type="InterPro" id="IPR029030">
    <property type="entry name" value="Caspase-like_dom_sf"/>
</dbReference>
<dbReference type="InterPro" id="IPR001309">
    <property type="entry name" value="Pept_C14_p20"/>
</dbReference>
<dbReference type="PANTHER" id="PTHR48169:SF3">
    <property type="entry name" value="CASP8 AND FADD LIKE APOPTOSIS REGULATOR"/>
    <property type="match status" value="1"/>
</dbReference>
<dbReference type="SMART" id="SM00031">
    <property type="entry name" value="DED"/>
    <property type="match status" value="2"/>
</dbReference>
<dbReference type="GeneTree" id="ENSGT00530000064199"/>
<dbReference type="InterPro" id="IPR011600">
    <property type="entry name" value="Pept_C14_caspase"/>
</dbReference>
<feature type="domain" description="DED" evidence="5">
    <location>
        <begin position="6"/>
        <end position="78"/>
    </location>
</feature>
<dbReference type="OMA" id="MPQHRDY"/>